<keyword evidence="10" id="KW-1185">Reference proteome</keyword>
<evidence type="ECO:0000256" key="5">
    <source>
        <dbReference type="ARBA" id="ARBA00022840"/>
    </source>
</evidence>
<dbReference type="Proteomes" id="UP000182652">
    <property type="component" value="Unassembled WGS sequence"/>
</dbReference>
<dbReference type="STRING" id="156980.SAMN04489745_2735"/>
<dbReference type="AlphaFoldDB" id="A0A1H4S3C5"/>
<evidence type="ECO:0000256" key="6">
    <source>
        <dbReference type="PIRNR" id="PIRNR000535"/>
    </source>
</evidence>
<evidence type="ECO:0000256" key="7">
    <source>
        <dbReference type="SAM" id="MobiDB-lite"/>
    </source>
</evidence>
<dbReference type="InterPro" id="IPR002173">
    <property type="entry name" value="Carboh/pur_kinase_PfkB_CS"/>
</dbReference>
<dbReference type="SUPFAM" id="SSF53613">
    <property type="entry name" value="Ribokinase-like"/>
    <property type="match status" value="1"/>
</dbReference>
<evidence type="ECO:0000256" key="2">
    <source>
        <dbReference type="ARBA" id="ARBA00022679"/>
    </source>
</evidence>
<dbReference type="Pfam" id="PF00294">
    <property type="entry name" value="PfkB"/>
    <property type="match status" value="1"/>
</dbReference>
<proteinExistence type="inferred from homology"/>
<dbReference type="GO" id="GO:0008443">
    <property type="term" value="F:phosphofructokinase activity"/>
    <property type="evidence" value="ECO:0007669"/>
    <property type="project" value="TreeGrafter"/>
</dbReference>
<evidence type="ECO:0000313" key="10">
    <source>
        <dbReference type="Proteomes" id="UP000182652"/>
    </source>
</evidence>
<dbReference type="RefSeq" id="WP_254780560.1">
    <property type="nucleotide sequence ID" value="NZ_FNSN01000003.1"/>
</dbReference>
<keyword evidence="3" id="KW-0547">Nucleotide-binding</keyword>
<dbReference type="PANTHER" id="PTHR46566:SF5">
    <property type="entry name" value="1-PHOSPHOFRUCTOKINASE"/>
    <property type="match status" value="1"/>
</dbReference>
<dbReference type="Gene3D" id="3.40.1190.20">
    <property type="match status" value="1"/>
</dbReference>
<dbReference type="GO" id="GO:0005524">
    <property type="term" value="F:ATP binding"/>
    <property type="evidence" value="ECO:0007669"/>
    <property type="project" value="UniProtKB-KW"/>
</dbReference>
<dbReference type="PIRSF" id="PIRSF000535">
    <property type="entry name" value="1PFK/6PFK/LacC"/>
    <property type="match status" value="1"/>
</dbReference>
<gene>
    <name evidence="9" type="ORF">SAMN04489745_2735</name>
</gene>
<evidence type="ECO:0000259" key="8">
    <source>
        <dbReference type="Pfam" id="PF00294"/>
    </source>
</evidence>
<dbReference type="InterPro" id="IPR011611">
    <property type="entry name" value="PfkB_dom"/>
</dbReference>
<organism evidence="9 10">
    <name type="scientific">Arthrobacter woluwensis</name>
    <dbReference type="NCBI Taxonomy" id="156980"/>
    <lineage>
        <taxon>Bacteria</taxon>
        <taxon>Bacillati</taxon>
        <taxon>Actinomycetota</taxon>
        <taxon>Actinomycetes</taxon>
        <taxon>Micrococcales</taxon>
        <taxon>Micrococcaceae</taxon>
        <taxon>Arthrobacter</taxon>
    </lineage>
</organism>
<feature type="region of interest" description="Disordered" evidence="7">
    <location>
        <begin position="1"/>
        <end position="23"/>
    </location>
</feature>
<comment type="similarity">
    <text evidence="1">Belongs to the carbohydrate kinase PfkB family.</text>
</comment>
<dbReference type="GO" id="GO:0005829">
    <property type="term" value="C:cytosol"/>
    <property type="evidence" value="ECO:0007669"/>
    <property type="project" value="TreeGrafter"/>
</dbReference>
<evidence type="ECO:0000256" key="4">
    <source>
        <dbReference type="ARBA" id="ARBA00022777"/>
    </source>
</evidence>
<keyword evidence="4" id="KW-0418">Kinase</keyword>
<evidence type="ECO:0000256" key="3">
    <source>
        <dbReference type="ARBA" id="ARBA00022741"/>
    </source>
</evidence>
<dbReference type="NCBIfam" id="TIGR03168">
    <property type="entry name" value="1-PFK"/>
    <property type="match status" value="1"/>
</dbReference>
<dbReference type="EMBL" id="FNSN01000003">
    <property type="protein sequence ID" value="SEC38548.1"/>
    <property type="molecule type" value="Genomic_DNA"/>
</dbReference>
<name>A0A1H4S3C5_9MICC</name>
<evidence type="ECO:0000256" key="1">
    <source>
        <dbReference type="ARBA" id="ARBA00010688"/>
    </source>
</evidence>
<feature type="domain" description="Carbohydrate kinase PfkB" evidence="8">
    <location>
        <begin position="36"/>
        <end position="310"/>
    </location>
</feature>
<dbReference type="PROSITE" id="PS00584">
    <property type="entry name" value="PFKB_KINASES_2"/>
    <property type="match status" value="1"/>
</dbReference>
<keyword evidence="5" id="KW-0067">ATP-binding</keyword>
<keyword evidence="2 6" id="KW-0808">Transferase</keyword>
<sequence length="328" mass="34135">MSDTTLAPDTPDPQPSPGRVVTVTPNPALDTSYFLERIEHGASHRVAPPLARAGGKGLNVSRVAHQQGRTTLAIAPVGGATGDVFAAELEASGVPHRLVPVEAETRRSMAFVEEFLGDTTIFNESGHALAAADWQRLAAAVVDSLQDAAVLVGSGSLPPGAPGDFYPALVTLAHQHGVPAIIDTSGPGILAAARAGADVLKPNHHELLEAFDGDDLPTAARRLLELGARTVVVSSGSEGMRLFSADHPRHCWRARLAEPLRGNPTGAGDAAVSALATALAEGMDDPEDLLRRATSWSAAAVLMPGAGEISPRHTELEQHLIITLEELA</sequence>
<dbReference type="PANTHER" id="PTHR46566">
    <property type="entry name" value="1-PHOSPHOFRUCTOKINASE-RELATED"/>
    <property type="match status" value="1"/>
</dbReference>
<reference evidence="9 10" key="1">
    <citation type="submission" date="2016-10" db="EMBL/GenBank/DDBJ databases">
        <authorList>
            <person name="de Groot N.N."/>
        </authorList>
    </citation>
    <scope>NUCLEOTIDE SEQUENCE [LARGE SCALE GENOMIC DNA]</scope>
    <source>
        <strain evidence="9 10">DSM 10495</strain>
    </source>
</reference>
<dbReference type="InterPro" id="IPR029056">
    <property type="entry name" value="Ribokinase-like"/>
</dbReference>
<evidence type="ECO:0000313" key="9">
    <source>
        <dbReference type="EMBL" id="SEC38548.1"/>
    </source>
</evidence>
<dbReference type="CDD" id="cd01164">
    <property type="entry name" value="FruK_PfkB_like"/>
    <property type="match status" value="1"/>
</dbReference>
<dbReference type="InterPro" id="IPR017583">
    <property type="entry name" value="Tagatose/fructose_Pkinase"/>
</dbReference>
<accession>A0A1H4S3C5</accession>
<protein>
    <recommendedName>
        <fullName evidence="8">Carbohydrate kinase PfkB domain-containing protein</fullName>
    </recommendedName>
</protein>